<evidence type="ECO:0000313" key="6">
    <source>
        <dbReference type="EMBL" id="ANB12530.1"/>
    </source>
</evidence>
<dbReference type="CDD" id="cd17352">
    <property type="entry name" value="MFS_MCT_SLC16"/>
    <property type="match status" value="1"/>
</dbReference>
<proteinExistence type="inferred from homology"/>
<dbReference type="OrthoDB" id="6509908at2759"/>
<evidence type="ECO:0000256" key="3">
    <source>
        <dbReference type="SAM" id="MobiDB-lite"/>
    </source>
</evidence>
<dbReference type="PROSITE" id="PS50850">
    <property type="entry name" value="MFS"/>
    <property type="match status" value="1"/>
</dbReference>
<dbReference type="GO" id="GO:0022857">
    <property type="term" value="F:transmembrane transporter activity"/>
    <property type="evidence" value="ECO:0007669"/>
    <property type="project" value="InterPro"/>
</dbReference>
<feature type="transmembrane region" description="Helical" evidence="4">
    <location>
        <begin position="353"/>
        <end position="372"/>
    </location>
</feature>
<feature type="transmembrane region" description="Helical" evidence="4">
    <location>
        <begin position="447"/>
        <end position="467"/>
    </location>
</feature>
<sequence>MADIENSRQELTAERSLEAIASGPFEKTADVTCAQTGSNCEVKESENEKLSRRGSRNSHSGDHNSTVNPNLPEEDMDFPEGGVRAWLVVFGSWAAMTSTFGIVNTSGYLQAWLSEHQLQHMSQSQISWIFSIYLFLFFLGGVLVGPIFDNYGLRPIFIPGCIGSVASLFILSVCKEYYQFILGFSILGGASATLVFTPSIAIVGHWFYRRRAGATGIACTGGACGGIMFPLLMIKLMPKIGFGWTIRIVGFIALFLLVVAVATLETRVPLAKSSGTIIDIKSLKDPRFACTTIGIFMIEWAIFIPITYLTSYALAKGVNQTFSYQLLAILNAGSILGRGLPGYLADIFGRFNVMIITTVVCAVMCLALWLPAGSSVTVMIAFAVMFGFWSGTGICLTPVCVSQVCKTEDYGKRYGTCYFFASFAVLTGLPIAGAIQNAQNGSYQGLILFASLTYLCGTCFFVLARIIGGGWKLTAIY</sequence>
<keyword evidence="4" id="KW-1133">Transmembrane helix</keyword>
<comment type="subcellular location">
    <subcellularLocation>
        <location evidence="1">Membrane</location>
        <topology evidence="1">Multi-pass membrane protein</topology>
    </subcellularLocation>
</comment>
<dbReference type="PANTHER" id="PTHR11360:SF240">
    <property type="entry name" value="MONOCARBOXYLATE TRANSPORTER (EUROFUNG)-RELATED"/>
    <property type="match status" value="1"/>
</dbReference>
<evidence type="ECO:0000256" key="2">
    <source>
        <dbReference type="ARBA" id="ARBA00006727"/>
    </source>
</evidence>
<feature type="transmembrane region" description="Helical" evidence="4">
    <location>
        <begin position="212"/>
        <end position="232"/>
    </location>
</feature>
<feature type="transmembrane region" description="Helical" evidence="4">
    <location>
        <begin position="126"/>
        <end position="144"/>
    </location>
</feature>
<organism evidence="6 7">
    <name type="scientific">Sugiyamaella lignohabitans</name>
    <dbReference type="NCBI Taxonomy" id="796027"/>
    <lineage>
        <taxon>Eukaryota</taxon>
        <taxon>Fungi</taxon>
        <taxon>Dikarya</taxon>
        <taxon>Ascomycota</taxon>
        <taxon>Saccharomycotina</taxon>
        <taxon>Dipodascomycetes</taxon>
        <taxon>Dipodascales</taxon>
        <taxon>Trichomonascaceae</taxon>
        <taxon>Sugiyamaella</taxon>
    </lineage>
</organism>
<dbReference type="KEGG" id="slb:AWJ20_786"/>
<feature type="region of interest" description="Disordered" evidence="3">
    <location>
        <begin position="35"/>
        <end position="74"/>
    </location>
</feature>
<feature type="transmembrane region" description="Helical" evidence="4">
    <location>
        <begin position="244"/>
        <end position="264"/>
    </location>
</feature>
<feature type="transmembrane region" description="Helical" evidence="4">
    <location>
        <begin position="151"/>
        <end position="171"/>
    </location>
</feature>
<feature type="compositionally biased region" description="Basic and acidic residues" evidence="3">
    <location>
        <begin position="41"/>
        <end position="51"/>
    </location>
</feature>
<protein>
    <submittedName>
        <fullName evidence="6">Mch4p</fullName>
    </submittedName>
</protein>
<dbReference type="RefSeq" id="XP_018735007.1">
    <property type="nucleotide sequence ID" value="XM_018882749.1"/>
</dbReference>
<feature type="transmembrane region" description="Helical" evidence="4">
    <location>
        <begin position="417"/>
        <end position="435"/>
    </location>
</feature>
<dbReference type="GeneID" id="30037856"/>
<name>A0A167D661_9ASCO</name>
<dbReference type="PANTHER" id="PTHR11360">
    <property type="entry name" value="MONOCARBOXYLATE TRANSPORTER"/>
    <property type="match status" value="1"/>
</dbReference>
<dbReference type="EMBL" id="CP014501">
    <property type="protein sequence ID" value="ANB12530.1"/>
    <property type="molecule type" value="Genomic_DNA"/>
</dbReference>
<gene>
    <name evidence="6" type="primary">MCH4</name>
    <name evidence="6" type="ORF">AWJ20_786</name>
</gene>
<evidence type="ECO:0000256" key="1">
    <source>
        <dbReference type="ARBA" id="ARBA00004141"/>
    </source>
</evidence>
<keyword evidence="7" id="KW-1185">Reference proteome</keyword>
<feature type="transmembrane region" description="Helical" evidence="4">
    <location>
        <begin position="378"/>
        <end position="405"/>
    </location>
</feature>
<feature type="transmembrane region" description="Helical" evidence="4">
    <location>
        <begin position="177"/>
        <end position="200"/>
    </location>
</feature>
<evidence type="ECO:0000313" key="7">
    <source>
        <dbReference type="Proteomes" id="UP000189580"/>
    </source>
</evidence>
<reference evidence="6 7" key="1">
    <citation type="submission" date="2016-02" db="EMBL/GenBank/DDBJ databases">
        <title>Complete genome sequence and transcriptome regulation of the pentose utilising yeast Sugiyamaella lignohabitans.</title>
        <authorList>
            <person name="Bellasio M."/>
            <person name="Peymann A."/>
            <person name="Valli M."/>
            <person name="Sipitzky M."/>
            <person name="Graf A."/>
            <person name="Sauer M."/>
            <person name="Marx H."/>
            <person name="Mattanovich D."/>
        </authorList>
    </citation>
    <scope>NUCLEOTIDE SEQUENCE [LARGE SCALE GENOMIC DNA]</scope>
    <source>
        <strain evidence="6 7">CBS 10342</strain>
    </source>
</reference>
<feature type="transmembrane region" description="Helical" evidence="4">
    <location>
        <begin position="288"/>
        <end position="310"/>
    </location>
</feature>
<keyword evidence="4" id="KW-0812">Transmembrane</keyword>
<comment type="similarity">
    <text evidence="2">Belongs to the major facilitator superfamily. Monocarboxylate porter (TC 2.A.1.13) family.</text>
</comment>
<feature type="compositionally biased region" description="Basic and acidic residues" evidence="3">
    <location>
        <begin position="1"/>
        <end position="17"/>
    </location>
</feature>
<dbReference type="SUPFAM" id="SSF103473">
    <property type="entry name" value="MFS general substrate transporter"/>
    <property type="match status" value="1"/>
</dbReference>
<dbReference type="GO" id="GO:0016020">
    <property type="term" value="C:membrane"/>
    <property type="evidence" value="ECO:0007669"/>
    <property type="project" value="UniProtKB-SubCell"/>
</dbReference>
<dbReference type="Pfam" id="PF07690">
    <property type="entry name" value="MFS_1"/>
    <property type="match status" value="1"/>
</dbReference>
<dbReference type="InterPro" id="IPR011701">
    <property type="entry name" value="MFS"/>
</dbReference>
<dbReference type="InterPro" id="IPR050327">
    <property type="entry name" value="Proton-linked_MCT"/>
</dbReference>
<dbReference type="Proteomes" id="UP000189580">
    <property type="component" value="Chromosome a"/>
</dbReference>
<evidence type="ECO:0000259" key="5">
    <source>
        <dbReference type="PROSITE" id="PS50850"/>
    </source>
</evidence>
<keyword evidence="4" id="KW-0472">Membrane</keyword>
<dbReference type="InterPro" id="IPR020846">
    <property type="entry name" value="MFS_dom"/>
</dbReference>
<evidence type="ECO:0000256" key="4">
    <source>
        <dbReference type="SAM" id="Phobius"/>
    </source>
</evidence>
<feature type="region of interest" description="Disordered" evidence="3">
    <location>
        <begin position="1"/>
        <end position="21"/>
    </location>
</feature>
<dbReference type="InterPro" id="IPR036259">
    <property type="entry name" value="MFS_trans_sf"/>
</dbReference>
<accession>A0A167D661</accession>
<dbReference type="AlphaFoldDB" id="A0A167D661"/>
<feature type="domain" description="Major facilitator superfamily (MFS) profile" evidence="5">
    <location>
        <begin position="87"/>
        <end position="468"/>
    </location>
</feature>
<dbReference type="Gene3D" id="1.20.1250.20">
    <property type="entry name" value="MFS general substrate transporter like domains"/>
    <property type="match status" value="1"/>
</dbReference>